<dbReference type="RefSeq" id="XP_009548693.1">
    <property type="nucleotide sequence ID" value="XM_009550398.1"/>
</dbReference>
<dbReference type="GO" id="GO:0016887">
    <property type="term" value="F:ATP hydrolysis activity"/>
    <property type="evidence" value="ECO:0007669"/>
    <property type="project" value="InterPro"/>
</dbReference>
<dbReference type="OrthoDB" id="10042665at2759"/>
<dbReference type="KEGG" id="hir:HETIRDRAFT_103326"/>
<gene>
    <name evidence="2" type="ORF">HETIRDRAFT_103326</name>
</gene>
<protein>
    <submittedName>
        <fullName evidence="2">AAA+-type ATPase</fullName>
    </submittedName>
</protein>
<dbReference type="InterPro" id="IPR027417">
    <property type="entry name" value="P-loop_NTPase"/>
</dbReference>
<dbReference type="InterPro" id="IPR003959">
    <property type="entry name" value="ATPase_AAA_core"/>
</dbReference>
<dbReference type="AlphaFoldDB" id="W4K364"/>
<dbReference type="InterPro" id="IPR054289">
    <property type="entry name" value="DUF7025"/>
</dbReference>
<accession>W4K364</accession>
<dbReference type="SUPFAM" id="SSF52540">
    <property type="entry name" value="P-loop containing nucleoside triphosphate hydrolases"/>
    <property type="match status" value="1"/>
</dbReference>
<dbReference type="EMBL" id="KI925460">
    <property type="protein sequence ID" value="ETW80179.1"/>
    <property type="molecule type" value="Genomic_DNA"/>
</dbReference>
<dbReference type="GeneID" id="20665894"/>
<dbReference type="eggNOG" id="KOG0742">
    <property type="taxonomic scope" value="Eukaryota"/>
</dbReference>
<reference evidence="2 3" key="1">
    <citation type="journal article" date="2012" name="New Phytol.">
        <title>Insight into trade-off between wood decay and parasitism from the genome of a fungal forest pathogen.</title>
        <authorList>
            <person name="Olson A."/>
            <person name="Aerts A."/>
            <person name="Asiegbu F."/>
            <person name="Belbahri L."/>
            <person name="Bouzid O."/>
            <person name="Broberg A."/>
            <person name="Canback B."/>
            <person name="Coutinho P.M."/>
            <person name="Cullen D."/>
            <person name="Dalman K."/>
            <person name="Deflorio G."/>
            <person name="van Diepen L.T."/>
            <person name="Dunand C."/>
            <person name="Duplessis S."/>
            <person name="Durling M."/>
            <person name="Gonthier P."/>
            <person name="Grimwood J."/>
            <person name="Fossdal C.G."/>
            <person name="Hansson D."/>
            <person name="Henrissat B."/>
            <person name="Hietala A."/>
            <person name="Himmelstrand K."/>
            <person name="Hoffmeister D."/>
            <person name="Hogberg N."/>
            <person name="James T.Y."/>
            <person name="Karlsson M."/>
            <person name="Kohler A."/>
            <person name="Kues U."/>
            <person name="Lee Y.H."/>
            <person name="Lin Y.C."/>
            <person name="Lind M."/>
            <person name="Lindquist E."/>
            <person name="Lombard V."/>
            <person name="Lucas S."/>
            <person name="Lunden K."/>
            <person name="Morin E."/>
            <person name="Murat C."/>
            <person name="Park J."/>
            <person name="Raffaello T."/>
            <person name="Rouze P."/>
            <person name="Salamov A."/>
            <person name="Schmutz J."/>
            <person name="Solheim H."/>
            <person name="Stahlberg J."/>
            <person name="Velez H."/>
            <person name="de Vries R.P."/>
            <person name="Wiebenga A."/>
            <person name="Woodward S."/>
            <person name="Yakovlev I."/>
            <person name="Garbelotto M."/>
            <person name="Martin F."/>
            <person name="Grigoriev I.V."/>
            <person name="Stenlid J."/>
        </authorList>
    </citation>
    <scope>NUCLEOTIDE SEQUENCE [LARGE SCALE GENOMIC DNA]</scope>
    <source>
        <strain evidence="2 3">TC 32-1</strain>
    </source>
</reference>
<dbReference type="Proteomes" id="UP000030671">
    <property type="component" value="Unassembled WGS sequence"/>
</dbReference>
<dbReference type="Pfam" id="PF00004">
    <property type="entry name" value="AAA"/>
    <property type="match status" value="1"/>
</dbReference>
<feature type="domain" description="AAA+ ATPase" evidence="1">
    <location>
        <begin position="403"/>
        <end position="530"/>
    </location>
</feature>
<dbReference type="PANTHER" id="PTHR46411:SF2">
    <property type="entry name" value="AAA+ ATPASE DOMAIN-CONTAINING PROTEIN"/>
    <property type="match status" value="1"/>
</dbReference>
<keyword evidence="3" id="KW-1185">Reference proteome</keyword>
<dbReference type="InParanoid" id="W4K364"/>
<dbReference type="CDD" id="cd19481">
    <property type="entry name" value="RecA-like_protease"/>
    <property type="match status" value="1"/>
</dbReference>
<dbReference type="HOGENOM" id="CLU_004471_6_3_1"/>
<sequence>MSFTEVHASEEPVATPITKRIARYDQYFDTRTSSTALRKTNKDVKQSRQHQVSKKVVLVVRRIVNTQGQVESTEIDIKSAALCQVLMEINRDVEGLELTRAQPTANSQLFFLSYDGLKSRLAQEEARCLRNAELIADLETAIQFVEEDFASTLVDFKKLATQQEITFDLLWALIVPNTLVYNRHDPTEQDEILLARSFDLDRSNGVLYANIKCDVVTDDGNAFGLAQVCLSIPRFAGVRKIQELVVYPLDYHRDKYTLRRHAAERGRKFAKMVEPTFCEISGQAMRGEKQKFHIYGRVMIDPVAFRVHQPNADYNLFVHKLLERATLTEEQYVICTPVVLGFSFATKTWGGFAMDRLRDVVWSDEAFRSLVIGPKQKTLIHSLVKQHKAHTTRFDDVIPGKGQGLIGLLSGRPGCGKTLTAEAVAEITHRPLYVISAGDLGIQPCDLDERLTEILELAQTWDAVLLLDEAEVFLQQRSATDVKRNALVSIFLRQLEYYQGILILTTNLLDQCDAAFESRIHFSIPYPDLDFEARKRIWKMFFGKATSGAEKFNEEDIDRLAVHEMNGRQIKNAISSAQCIALESDSPLSIEHVNAVLEVVTAWHSSNTRQLTNV</sequence>
<dbReference type="STRING" id="747525.W4K364"/>
<proteinExistence type="predicted"/>
<evidence type="ECO:0000313" key="2">
    <source>
        <dbReference type="EMBL" id="ETW80179.1"/>
    </source>
</evidence>
<dbReference type="PANTHER" id="PTHR46411">
    <property type="entry name" value="FAMILY ATPASE, PUTATIVE-RELATED"/>
    <property type="match status" value="1"/>
</dbReference>
<evidence type="ECO:0000313" key="3">
    <source>
        <dbReference type="Proteomes" id="UP000030671"/>
    </source>
</evidence>
<dbReference type="Gene3D" id="3.40.50.300">
    <property type="entry name" value="P-loop containing nucleotide triphosphate hydrolases"/>
    <property type="match status" value="1"/>
</dbReference>
<organism evidence="2 3">
    <name type="scientific">Heterobasidion irregulare (strain TC 32-1)</name>
    <dbReference type="NCBI Taxonomy" id="747525"/>
    <lineage>
        <taxon>Eukaryota</taxon>
        <taxon>Fungi</taxon>
        <taxon>Dikarya</taxon>
        <taxon>Basidiomycota</taxon>
        <taxon>Agaricomycotina</taxon>
        <taxon>Agaricomycetes</taxon>
        <taxon>Russulales</taxon>
        <taxon>Bondarzewiaceae</taxon>
        <taxon>Heterobasidion</taxon>
        <taxon>Heterobasidion annosum species complex</taxon>
    </lineage>
</organism>
<dbReference type="SMART" id="SM00382">
    <property type="entry name" value="AAA"/>
    <property type="match status" value="1"/>
</dbReference>
<evidence type="ECO:0000259" key="1">
    <source>
        <dbReference type="SMART" id="SM00382"/>
    </source>
</evidence>
<dbReference type="InterPro" id="IPR003593">
    <property type="entry name" value="AAA+_ATPase"/>
</dbReference>
<dbReference type="Pfam" id="PF22942">
    <property type="entry name" value="DUF7025"/>
    <property type="match status" value="1"/>
</dbReference>
<dbReference type="GO" id="GO:0005524">
    <property type="term" value="F:ATP binding"/>
    <property type="evidence" value="ECO:0007669"/>
    <property type="project" value="InterPro"/>
</dbReference>
<name>W4K364_HETIT</name>